<dbReference type="GO" id="GO:0005634">
    <property type="term" value="C:nucleus"/>
    <property type="evidence" value="ECO:0007669"/>
    <property type="project" value="TreeGrafter"/>
</dbReference>
<comment type="caution">
    <text evidence="3">The sequence shown here is derived from an EMBL/GenBank/DDBJ whole genome shotgun (WGS) entry which is preliminary data.</text>
</comment>
<feature type="region of interest" description="Disordered" evidence="1">
    <location>
        <begin position="465"/>
        <end position="499"/>
    </location>
</feature>
<proteinExistence type="predicted"/>
<dbReference type="AlphaFoldDB" id="A0A8H5AQV4"/>
<dbReference type="PANTHER" id="PTHR11373">
    <property type="entry name" value="DEOXYNUCLEOSIDE TRIPHOSPHATE TRIPHOSPHOHYDROLASE"/>
    <property type="match status" value="1"/>
</dbReference>
<dbReference type="EMBL" id="JAACJJ010000060">
    <property type="protein sequence ID" value="KAF5309219.1"/>
    <property type="molecule type" value="Genomic_DNA"/>
</dbReference>
<dbReference type="Proteomes" id="UP000567179">
    <property type="component" value="Unassembled WGS sequence"/>
</dbReference>
<dbReference type="Gene3D" id="1.10.3210.10">
    <property type="entry name" value="Hypothetical protein af1432"/>
    <property type="match status" value="1"/>
</dbReference>
<gene>
    <name evidence="3" type="ORF">D9619_012736</name>
</gene>
<dbReference type="SMART" id="SM00471">
    <property type="entry name" value="HDc"/>
    <property type="match status" value="1"/>
</dbReference>
<sequence length="566" mass="64381">MGSIDHGDLSDAKSRIGIDYSAKTHIHGIKDHFHGNIKIYPHLQLFIDTPEFQRLRDIKQLGATTYVWPCTTHTRFEHSLGVAFLARKMATHLQTIHPELGISDRDIGCVEIAGLCHDLGHGPWSHVFDNLFIPTALPGVSWKHEDGSEMMFDYLIRDNEVPMPKDDQNFIKALIAGEHSRTPGEKVFLFDIIANKRNGLDVDKFDYLRRDSLHSSHPINLDLERLIDSARVLQDQIVYNIKDVNLVYDFFCNRFSMHKNVYNHKTTKAIEYMIIDALLAADPYLKIAQRVFKAEEYINTTDHIMSQIKNSLEPELAEARAILRAISKRELYRHVDFKTIEWPLRDIFRRHVTSEKIVERARSVFSKSDDVQDLQVSDVIVNFSTRSYGMREHNPVDHVLFYSKRNPTQCNKADRGVITSVLPKWFAEDVLNIYTKKAKHVAAVQAGYRAILNDLQNDENLTLNEEEDSFSAPPKGDDPSNTAKVSTSVGLGCPSTPPKARAFRRTASIKDMGGEKDSTPFSNNAFTTLPVNLPPSPSQGRNSKSIKRKLGENFDSENNPTSKQRK</sequence>
<name>A0A8H5AQV4_9AGAR</name>
<dbReference type="PANTHER" id="PTHR11373:SF4">
    <property type="entry name" value="DEOXYNUCLEOSIDE TRIPHOSPHATE TRIPHOSPHOHYDROLASE SAMHD1"/>
    <property type="match status" value="1"/>
</dbReference>
<dbReference type="InterPro" id="IPR045509">
    <property type="entry name" value="HD_assoc_2"/>
</dbReference>
<dbReference type="CDD" id="cd00077">
    <property type="entry name" value="HDc"/>
    <property type="match status" value="1"/>
</dbReference>
<dbReference type="InterPro" id="IPR006674">
    <property type="entry name" value="HD_domain"/>
</dbReference>
<evidence type="ECO:0000259" key="2">
    <source>
        <dbReference type="SMART" id="SM00471"/>
    </source>
</evidence>
<dbReference type="InterPro" id="IPR003607">
    <property type="entry name" value="HD/PDEase_dom"/>
</dbReference>
<feature type="compositionally biased region" description="Polar residues" evidence="1">
    <location>
        <begin position="519"/>
        <end position="530"/>
    </location>
</feature>
<protein>
    <recommendedName>
        <fullName evidence="2">HD/PDEase domain-containing protein</fullName>
    </recommendedName>
</protein>
<feature type="compositionally biased region" description="Polar residues" evidence="1">
    <location>
        <begin position="556"/>
        <end position="566"/>
    </location>
</feature>
<feature type="compositionally biased region" description="Polar residues" evidence="1">
    <location>
        <begin position="479"/>
        <end position="489"/>
    </location>
</feature>
<feature type="domain" description="HD/PDEase" evidence="2">
    <location>
        <begin position="71"/>
        <end position="217"/>
    </location>
</feature>
<dbReference type="OrthoDB" id="9991235at2759"/>
<dbReference type="GO" id="GO:0006203">
    <property type="term" value="P:dGTP catabolic process"/>
    <property type="evidence" value="ECO:0007669"/>
    <property type="project" value="TreeGrafter"/>
</dbReference>
<dbReference type="Gene3D" id="3.30.70.2760">
    <property type="match status" value="1"/>
</dbReference>
<evidence type="ECO:0000313" key="3">
    <source>
        <dbReference type="EMBL" id="KAF5309219.1"/>
    </source>
</evidence>
<dbReference type="Pfam" id="PF01966">
    <property type="entry name" value="HD"/>
    <property type="match status" value="1"/>
</dbReference>
<evidence type="ECO:0000256" key="1">
    <source>
        <dbReference type="SAM" id="MobiDB-lite"/>
    </source>
</evidence>
<accession>A0A8H5AQV4</accession>
<keyword evidence="4" id="KW-1185">Reference proteome</keyword>
<reference evidence="3 4" key="1">
    <citation type="journal article" date="2020" name="ISME J.">
        <title>Uncovering the hidden diversity of litter-decomposition mechanisms in mushroom-forming fungi.</title>
        <authorList>
            <person name="Floudas D."/>
            <person name="Bentzer J."/>
            <person name="Ahren D."/>
            <person name="Johansson T."/>
            <person name="Persson P."/>
            <person name="Tunlid A."/>
        </authorList>
    </citation>
    <scope>NUCLEOTIDE SEQUENCE [LARGE SCALE GENOMIC DNA]</scope>
    <source>
        <strain evidence="3 4">CBS 101986</strain>
    </source>
</reference>
<feature type="region of interest" description="Disordered" evidence="1">
    <location>
        <begin position="511"/>
        <end position="566"/>
    </location>
</feature>
<organism evidence="3 4">
    <name type="scientific">Psilocybe cf. subviscida</name>
    <dbReference type="NCBI Taxonomy" id="2480587"/>
    <lineage>
        <taxon>Eukaryota</taxon>
        <taxon>Fungi</taxon>
        <taxon>Dikarya</taxon>
        <taxon>Basidiomycota</taxon>
        <taxon>Agaricomycotina</taxon>
        <taxon>Agaricomycetes</taxon>
        <taxon>Agaricomycetidae</taxon>
        <taxon>Agaricales</taxon>
        <taxon>Agaricineae</taxon>
        <taxon>Strophariaceae</taxon>
        <taxon>Psilocybe</taxon>
    </lineage>
</organism>
<dbReference type="InterPro" id="IPR050135">
    <property type="entry name" value="dGTPase-like"/>
</dbReference>
<dbReference type="SUPFAM" id="SSF109604">
    <property type="entry name" value="HD-domain/PDEase-like"/>
    <property type="match status" value="1"/>
</dbReference>
<dbReference type="GO" id="GO:0008832">
    <property type="term" value="F:dGTPase activity"/>
    <property type="evidence" value="ECO:0007669"/>
    <property type="project" value="TreeGrafter"/>
</dbReference>
<evidence type="ECO:0000313" key="4">
    <source>
        <dbReference type="Proteomes" id="UP000567179"/>
    </source>
</evidence>
<dbReference type="Pfam" id="PF19276">
    <property type="entry name" value="HD_assoc_2"/>
    <property type="match status" value="1"/>
</dbReference>